<evidence type="ECO:0000313" key="3">
    <source>
        <dbReference type="Proteomes" id="UP001558652"/>
    </source>
</evidence>
<proteinExistence type="predicted"/>
<evidence type="ECO:0000256" key="1">
    <source>
        <dbReference type="SAM" id="MobiDB-lite"/>
    </source>
</evidence>
<accession>A0ABD0ZAU6</accession>
<gene>
    <name evidence="2" type="ORF">AAG570_006362</name>
</gene>
<dbReference type="AlphaFoldDB" id="A0ABD0ZAU6"/>
<dbReference type="EMBL" id="JBFDAA010000002">
    <property type="protein sequence ID" value="KAL1139378.1"/>
    <property type="molecule type" value="Genomic_DNA"/>
</dbReference>
<organism evidence="2 3">
    <name type="scientific">Ranatra chinensis</name>
    <dbReference type="NCBI Taxonomy" id="642074"/>
    <lineage>
        <taxon>Eukaryota</taxon>
        <taxon>Metazoa</taxon>
        <taxon>Ecdysozoa</taxon>
        <taxon>Arthropoda</taxon>
        <taxon>Hexapoda</taxon>
        <taxon>Insecta</taxon>
        <taxon>Pterygota</taxon>
        <taxon>Neoptera</taxon>
        <taxon>Paraneoptera</taxon>
        <taxon>Hemiptera</taxon>
        <taxon>Heteroptera</taxon>
        <taxon>Panheteroptera</taxon>
        <taxon>Nepomorpha</taxon>
        <taxon>Nepidae</taxon>
        <taxon>Ranatrinae</taxon>
        <taxon>Ranatra</taxon>
    </lineage>
</organism>
<evidence type="ECO:0000313" key="2">
    <source>
        <dbReference type="EMBL" id="KAL1139378.1"/>
    </source>
</evidence>
<reference evidence="2 3" key="1">
    <citation type="submission" date="2024-07" db="EMBL/GenBank/DDBJ databases">
        <title>Chromosome-level genome assembly of the water stick insect Ranatra chinensis (Heteroptera: Nepidae).</title>
        <authorList>
            <person name="Liu X."/>
        </authorList>
    </citation>
    <scope>NUCLEOTIDE SEQUENCE [LARGE SCALE GENOMIC DNA]</scope>
    <source>
        <strain evidence="2">Cailab_2021Rc</strain>
        <tissue evidence="2">Muscle</tissue>
    </source>
</reference>
<feature type="region of interest" description="Disordered" evidence="1">
    <location>
        <begin position="111"/>
        <end position="130"/>
    </location>
</feature>
<sequence>MPDSFGHQVLHLESRFRGQVTHPPTPDLATSDFHLPTKLKELLGGKRVSNDWQVETVEKWRSFYHEGIKKLVPRPKKYIEFEGENGDEAEGRLPVHVHDVLTCCSSHVTPKIGPGTKDNKITSRVGATRH</sequence>
<protein>
    <submittedName>
        <fullName evidence="2">Uncharacterized protein</fullName>
    </submittedName>
</protein>
<comment type="caution">
    <text evidence="2">The sequence shown here is derived from an EMBL/GenBank/DDBJ whole genome shotgun (WGS) entry which is preliminary data.</text>
</comment>
<dbReference type="Proteomes" id="UP001558652">
    <property type="component" value="Unassembled WGS sequence"/>
</dbReference>
<keyword evidence="3" id="KW-1185">Reference proteome</keyword>
<name>A0ABD0ZAU6_9HEMI</name>